<name>A0A1J5Q227_9ZZZZ</name>
<feature type="region of interest" description="Disordered" evidence="1">
    <location>
        <begin position="288"/>
        <end position="310"/>
    </location>
</feature>
<dbReference type="EMBL" id="MLJW01003687">
    <property type="protein sequence ID" value="OIQ71531.1"/>
    <property type="molecule type" value="Genomic_DNA"/>
</dbReference>
<reference evidence="2" key="1">
    <citation type="submission" date="2016-10" db="EMBL/GenBank/DDBJ databases">
        <title>Sequence of Gallionella enrichment culture.</title>
        <authorList>
            <person name="Poehlein A."/>
            <person name="Muehling M."/>
            <person name="Daniel R."/>
        </authorList>
    </citation>
    <scope>NUCLEOTIDE SEQUENCE</scope>
</reference>
<accession>A0A1J5Q227</accession>
<protein>
    <submittedName>
        <fullName evidence="2">Uncharacterized protein</fullName>
    </submittedName>
</protein>
<evidence type="ECO:0000313" key="2">
    <source>
        <dbReference type="EMBL" id="OIQ71531.1"/>
    </source>
</evidence>
<gene>
    <name evidence="2" type="ORF">GALL_468520</name>
</gene>
<dbReference type="AlphaFoldDB" id="A0A1J5Q227"/>
<organism evidence="2">
    <name type="scientific">mine drainage metagenome</name>
    <dbReference type="NCBI Taxonomy" id="410659"/>
    <lineage>
        <taxon>unclassified sequences</taxon>
        <taxon>metagenomes</taxon>
        <taxon>ecological metagenomes</taxon>
    </lineage>
</organism>
<sequence>MAPGHPLQGLGDFALLRPFGPQPLLARDHARHHAVGLGHALGHAGRAGGEQIFGHMAVIQPGAGGFHRRHRLDAHQLAEVDHPVGRVVRHHKCEGRIERTEGFEGAGEHHPVLGVDHLGPHRGEAVLQLGVVGGDQTIGRADRSDRDASRITSQHQEPVVQAVAGQHHDAVAGGEAAVDQPLGDGVRGLLRLAIGHPPPGPVVRLALEEVRSIGVGRGAVGQQLGDGARSLGRGMLRAHQDRAIRSTLHRHGRRLLGERLEGRRGHAHSGLIVRGGHWRLSSRRPLCRSPFDLPKDDRPYPRFGKPDGDT</sequence>
<feature type="compositionally biased region" description="Basic and acidic residues" evidence="1">
    <location>
        <begin position="293"/>
        <end position="310"/>
    </location>
</feature>
<evidence type="ECO:0000256" key="1">
    <source>
        <dbReference type="SAM" id="MobiDB-lite"/>
    </source>
</evidence>
<comment type="caution">
    <text evidence="2">The sequence shown here is derived from an EMBL/GenBank/DDBJ whole genome shotgun (WGS) entry which is preliminary data.</text>
</comment>
<proteinExistence type="predicted"/>